<evidence type="ECO:0000313" key="1">
    <source>
        <dbReference type="EMBL" id="SCZ64237.1"/>
    </source>
</evidence>
<dbReference type="EMBL" id="FMWD01000008">
    <property type="protein sequence ID" value="SCZ64237.1"/>
    <property type="molecule type" value="Genomic_DNA"/>
</dbReference>
<gene>
    <name evidence="1" type="ORF">SAMN03097708_02590</name>
</gene>
<organism evidence="1 2">
    <name type="scientific">Thiohalomonas denitrificans</name>
    <dbReference type="NCBI Taxonomy" id="415747"/>
    <lineage>
        <taxon>Bacteria</taxon>
        <taxon>Pseudomonadati</taxon>
        <taxon>Pseudomonadota</taxon>
        <taxon>Gammaproteobacteria</taxon>
        <taxon>Thiohalomonadales</taxon>
        <taxon>Thiohalomonadaceae</taxon>
        <taxon>Thiohalomonas</taxon>
    </lineage>
</organism>
<dbReference type="Proteomes" id="UP000199648">
    <property type="component" value="Unassembled WGS sequence"/>
</dbReference>
<evidence type="ECO:0008006" key="3">
    <source>
        <dbReference type="Google" id="ProtNLM"/>
    </source>
</evidence>
<keyword evidence="2" id="KW-1185">Reference proteome</keyword>
<dbReference type="AlphaFoldDB" id="A0A1G5QR55"/>
<reference evidence="1 2" key="1">
    <citation type="submission" date="2016-10" db="EMBL/GenBank/DDBJ databases">
        <authorList>
            <person name="de Groot N.N."/>
        </authorList>
    </citation>
    <scope>NUCLEOTIDE SEQUENCE [LARGE SCALE GENOMIC DNA]</scope>
    <source>
        <strain evidence="1 2">HLD2</strain>
    </source>
</reference>
<protein>
    <recommendedName>
        <fullName evidence="3">DUF3775 domain-containing protein</fullName>
    </recommendedName>
</protein>
<dbReference type="OrthoDB" id="5641374at2"/>
<accession>A0A1G5QR55</accession>
<proteinExistence type="predicted"/>
<evidence type="ECO:0000313" key="2">
    <source>
        <dbReference type="Proteomes" id="UP000199648"/>
    </source>
</evidence>
<dbReference type="InterPro" id="IPR022254">
    <property type="entry name" value="DUF3775"/>
</dbReference>
<sequence>MIELNPDIVRAVIERAREFQAQDSVVFPDEQTIPSDDAEWAMQVVAGHDEDTVLEEGRTLIDDLEPDQQVTLMALMWVGRGDFAPEEWEEALEQGRDLYADNTADILFSTPMVSDYLEEGLAALGYQE</sequence>
<dbReference type="STRING" id="415747.SAMN03097708_02590"/>
<name>A0A1G5QR55_9GAMM</name>
<dbReference type="RefSeq" id="WP_092997914.1">
    <property type="nucleotide sequence ID" value="NZ_FMWD01000008.1"/>
</dbReference>
<dbReference type="Pfam" id="PF12616">
    <property type="entry name" value="DUF3775"/>
    <property type="match status" value="1"/>
</dbReference>